<sequence>MQYVLAILLFVGGPESLKAPNANHSVLVMAPAGTLDECLQMRSAVVTARAQGRVPWILGAECRLIGGV</sequence>
<protein>
    <submittedName>
        <fullName evidence="1">Uncharacterized protein</fullName>
    </submittedName>
</protein>
<dbReference type="EMBL" id="LR796385">
    <property type="protein sequence ID" value="CAB4141084.1"/>
    <property type="molecule type" value="Genomic_DNA"/>
</dbReference>
<organism evidence="1">
    <name type="scientific">uncultured Caudovirales phage</name>
    <dbReference type="NCBI Taxonomy" id="2100421"/>
    <lineage>
        <taxon>Viruses</taxon>
        <taxon>Duplodnaviria</taxon>
        <taxon>Heunggongvirae</taxon>
        <taxon>Uroviricota</taxon>
        <taxon>Caudoviricetes</taxon>
        <taxon>Peduoviridae</taxon>
        <taxon>Maltschvirus</taxon>
        <taxon>Maltschvirus maltsch</taxon>
    </lineage>
</organism>
<name>A0A6J5M2U5_9CAUD</name>
<accession>A0A6J5M2U5</accession>
<reference evidence="1" key="1">
    <citation type="submission" date="2020-04" db="EMBL/GenBank/DDBJ databases">
        <authorList>
            <person name="Chiriac C."/>
            <person name="Salcher M."/>
            <person name="Ghai R."/>
            <person name="Kavagutti S V."/>
        </authorList>
    </citation>
    <scope>NUCLEOTIDE SEQUENCE</scope>
</reference>
<gene>
    <name evidence="1" type="ORF">UFOVP411_47</name>
</gene>
<proteinExistence type="predicted"/>
<evidence type="ECO:0000313" key="1">
    <source>
        <dbReference type="EMBL" id="CAB4141084.1"/>
    </source>
</evidence>